<reference evidence="6 7" key="1">
    <citation type="journal article" date="2015" name="PLoS ONE">
        <title>Azotobacter Genomes: The Genome of Azotobacter chroococcum NCIMB 8003 (ATCC 4412).</title>
        <authorList>
            <person name="Robson R.L."/>
            <person name="Jones R."/>
            <person name="Robson R.M."/>
            <person name="Schwartz A."/>
            <person name="Richardson T.H."/>
        </authorList>
    </citation>
    <scope>NUCLEOTIDE SEQUENCE [LARGE SCALE GENOMIC DNA]</scope>
    <source>
        <strain evidence="6 7">NCIMB 8003</strain>
    </source>
</reference>
<dbReference type="InterPro" id="IPR001173">
    <property type="entry name" value="Glyco_trans_2-like"/>
</dbReference>
<evidence type="ECO:0000259" key="5">
    <source>
        <dbReference type="Pfam" id="PF00535"/>
    </source>
</evidence>
<organism evidence="6 7">
    <name type="scientific">Azotobacter chroococcum NCIMB 8003</name>
    <dbReference type="NCBI Taxonomy" id="1328314"/>
    <lineage>
        <taxon>Bacteria</taxon>
        <taxon>Pseudomonadati</taxon>
        <taxon>Pseudomonadota</taxon>
        <taxon>Gammaproteobacteria</taxon>
        <taxon>Pseudomonadales</taxon>
        <taxon>Pseudomonadaceae</taxon>
        <taxon>Azotobacter</taxon>
    </lineage>
</organism>
<evidence type="ECO:0000256" key="2">
    <source>
        <dbReference type="ARBA" id="ARBA00022676"/>
    </source>
</evidence>
<dbReference type="PANTHER" id="PTHR43685">
    <property type="entry name" value="GLYCOSYLTRANSFERASE"/>
    <property type="match status" value="1"/>
</dbReference>
<dbReference type="HOGENOM" id="CLU_025996_2_0_6"/>
<evidence type="ECO:0000256" key="3">
    <source>
        <dbReference type="ARBA" id="ARBA00022679"/>
    </source>
</evidence>
<keyword evidence="2" id="KW-0328">Glycosyltransferase</keyword>
<gene>
    <name evidence="6" type="ORF">Achr_17910</name>
</gene>
<dbReference type="STRING" id="1328314.Achr_17910"/>
<dbReference type="InterPro" id="IPR050834">
    <property type="entry name" value="Glycosyltransf_2"/>
</dbReference>
<dbReference type="SUPFAM" id="SSF53448">
    <property type="entry name" value="Nucleotide-diphospho-sugar transferases"/>
    <property type="match status" value="1"/>
</dbReference>
<dbReference type="Gene3D" id="3.90.550.10">
    <property type="entry name" value="Spore Coat Polysaccharide Biosynthesis Protein SpsA, Chain A"/>
    <property type="match status" value="1"/>
</dbReference>
<evidence type="ECO:0000313" key="6">
    <source>
        <dbReference type="EMBL" id="AJE21247.1"/>
    </source>
</evidence>
<evidence type="ECO:0000256" key="1">
    <source>
        <dbReference type="ARBA" id="ARBA00006739"/>
    </source>
</evidence>
<protein>
    <submittedName>
        <fullName evidence="6">Glycosyl transferase, group 2 family protein</fullName>
    </submittedName>
</protein>
<dbReference type="EMBL" id="CP010415">
    <property type="protein sequence ID" value="AJE21247.1"/>
    <property type="molecule type" value="Genomic_DNA"/>
</dbReference>
<evidence type="ECO:0000313" key="7">
    <source>
        <dbReference type="Proteomes" id="UP000068210"/>
    </source>
</evidence>
<feature type="coiled-coil region" evidence="4">
    <location>
        <begin position="261"/>
        <end position="288"/>
    </location>
</feature>
<dbReference type="RefSeq" id="WP_039803678.1">
    <property type="nucleotide sequence ID" value="NZ_CP010415.1"/>
</dbReference>
<feature type="domain" description="Glycosyltransferase 2-like" evidence="5">
    <location>
        <begin position="4"/>
        <end position="157"/>
    </location>
</feature>
<dbReference type="KEGG" id="acx:Achr_17910"/>
<keyword evidence="3 6" id="KW-0808">Transferase</keyword>
<dbReference type="PANTHER" id="PTHR43685:SF5">
    <property type="entry name" value="GLYCOSYLTRANSFERASE EPSE-RELATED"/>
    <property type="match status" value="1"/>
</dbReference>
<name>A0A0C4WSH8_9GAMM</name>
<evidence type="ECO:0000256" key="4">
    <source>
        <dbReference type="SAM" id="Coils"/>
    </source>
</evidence>
<dbReference type="GO" id="GO:0016757">
    <property type="term" value="F:glycosyltransferase activity"/>
    <property type="evidence" value="ECO:0007669"/>
    <property type="project" value="UniProtKB-KW"/>
</dbReference>
<comment type="similarity">
    <text evidence="1">Belongs to the glycosyltransferase 2 family.</text>
</comment>
<dbReference type="Proteomes" id="UP000068210">
    <property type="component" value="Chromosome"/>
</dbReference>
<dbReference type="Pfam" id="PF00535">
    <property type="entry name" value="Glycos_transf_2"/>
    <property type="match status" value="1"/>
</dbReference>
<dbReference type="AlphaFoldDB" id="A0A0C4WSH8"/>
<keyword evidence="7" id="KW-1185">Reference proteome</keyword>
<accession>A0A0C4WSH8</accession>
<proteinExistence type="inferred from homology"/>
<dbReference type="InterPro" id="IPR029044">
    <property type="entry name" value="Nucleotide-diphossugar_trans"/>
</dbReference>
<sequence length="326" mass="37679">MKISIAIATYNGARHLPGQLDSFIRQKKPPHEVVICDDGSSDSTMAILHKFQKNAPFEVRIEQNPNRLGYRKNFEKAISLCTGDFIFLSDQDDYWFDTKILEMTNLFSARPDIFVIYTDMVITDENLTPSRQTQLGNILALGSRAETYVSGCATALRRDWLSIVLPMPTEVAAHDTWIHNLASALDVRALCLPPQQYYRRHDKNVSQWRASKPEQINSLDSIRIYGLADKTAAWRRELERTCWTRKRLQESTENLKALGLLPRQEAAIQKLDRRISALESRIQNNTQNRLKRFPRIMKLWLSGDYNNFSGWKSVLKDIIRQQSNYS</sequence>
<keyword evidence="4" id="KW-0175">Coiled coil</keyword>